<keyword evidence="1" id="KW-0472">Membrane</keyword>
<keyword evidence="1" id="KW-0812">Transmembrane</keyword>
<evidence type="ECO:0000313" key="2">
    <source>
        <dbReference type="EMBL" id="SFQ12668.1"/>
    </source>
</evidence>
<reference evidence="3" key="1">
    <citation type="submission" date="2016-10" db="EMBL/GenBank/DDBJ databases">
        <authorList>
            <person name="Varghese N."/>
            <person name="Submissions S."/>
        </authorList>
    </citation>
    <scope>NUCLEOTIDE SEQUENCE [LARGE SCALE GENOMIC DNA]</scope>
    <source>
        <strain evidence="3">JCM 10271</strain>
    </source>
</reference>
<accession>A0A1I5VYQ5</accession>
<dbReference type="STRING" id="93684.SAMN05421853_10231"/>
<dbReference type="RefSeq" id="WP_093009319.1">
    <property type="nucleotide sequence ID" value="NZ_FOXV01000002.1"/>
</dbReference>
<keyword evidence="1" id="KW-1133">Transmembrane helix</keyword>
<dbReference type="EMBL" id="FOXV01000002">
    <property type="protein sequence ID" value="SFQ12668.1"/>
    <property type="molecule type" value="Genomic_DNA"/>
</dbReference>
<sequence>MMRSLLNPTRGFWRDEDGSSVVPFALWAPVFVAVILSGVELATLTARHTSLEQALDLTVRDVRLGTGTTYTRASLKEAICDRASILPDCIENLQLEMVSLDLRDWTDPPSQAACADTSGGGGSNVGEATPVVKFEYGRDNEMMFLRACYMFDPIAPTSDFSQALVKDANGYSAIVSSAAFVHEPS</sequence>
<protein>
    <submittedName>
        <fullName evidence="2">TadE-like protein</fullName>
    </submittedName>
</protein>
<evidence type="ECO:0000313" key="3">
    <source>
        <dbReference type="Proteomes" id="UP000243106"/>
    </source>
</evidence>
<dbReference type="AlphaFoldDB" id="A0A1I5VYQ5"/>
<proteinExistence type="predicted"/>
<keyword evidence="3" id="KW-1185">Reference proteome</keyword>
<evidence type="ECO:0000256" key="1">
    <source>
        <dbReference type="SAM" id="Phobius"/>
    </source>
</evidence>
<organism evidence="2 3">
    <name type="scientific">Roseivivax halotolerans</name>
    <dbReference type="NCBI Taxonomy" id="93684"/>
    <lineage>
        <taxon>Bacteria</taxon>
        <taxon>Pseudomonadati</taxon>
        <taxon>Pseudomonadota</taxon>
        <taxon>Alphaproteobacteria</taxon>
        <taxon>Rhodobacterales</taxon>
        <taxon>Roseobacteraceae</taxon>
        <taxon>Roseivivax</taxon>
    </lineage>
</organism>
<dbReference type="Proteomes" id="UP000243106">
    <property type="component" value="Unassembled WGS sequence"/>
</dbReference>
<gene>
    <name evidence="2" type="ORF">SAMN05421853_10231</name>
</gene>
<name>A0A1I5VYQ5_9RHOB</name>
<feature type="transmembrane region" description="Helical" evidence="1">
    <location>
        <begin position="20"/>
        <end position="39"/>
    </location>
</feature>